<evidence type="ECO:0000256" key="1">
    <source>
        <dbReference type="ARBA" id="ARBA00004613"/>
    </source>
</evidence>
<dbReference type="GO" id="GO:0004867">
    <property type="term" value="F:serine-type endopeptidase inhibitor activity"/>
    <property type="evidence" value="ECO:0007669"/>
    <property type="project" value="UniProtKB-KW"/>
</dbReference>
<keyword evidence="6" id="KW-1015">Disulfide bond</keyword>
<evidence type="ECO:0000256" key="4">
    <source>
        <dbReference type="ARBA" id="ARBA00022729"/>
    </source>
</evidence>
<protein>
    <submittedName>
        <fullName evidence="9">Papilin</fullName>
    </submittedName>
</protein>
<keyword evidence="5" id="KW-0722">Serine protease inhibitor</keyword>
<keyword evidence="10" id="KW-1185">Reference proteome</keyword>
<dbReference type="PRINTS" id="PR00759">
    <property type="entry name" value="BASICPTASE"/>
</dbReference>
<dbReference type="CDD" id="cd00109">
    <property type="entry name" value="Kunitz-type"/>
    <property type="match status" value="3"/>
</dbReference>
<evidence type="ECO:0000256" key="5">
    <source>
        <dbReference type="ARBA" id="ARBA00022900"/>
    </source>
</evidence>
<feature type="domain" description="BPTI/Kunitz inhibitor" evidence="8">
    <location>
        <begin position="97"/>
        <end position="147"/>
    </location>
</feature>
<organism evidence="9 10">
    <name type="scientific">Trichonephila clavata</name>
    <name type="common">Joro spider</name>
    <name type="synonym">Nephila clavata</name>
    <dbReference type="NCBI Taxonomy" id="2740835"/>
    <lineage>
        <taxon>Eukaryota</taxon>
        <taxon>Metazoa</taxon>
        <taxon>Ecdysozoa</taxon>
        <taxon>Arthropoda</taxon>
        <taxon>Chelicerata</taxon>
        <taxon>Arachnida</taxon>
        <taxon>Araneae</taxon>
        <taxon>Araneomorphae</taxon>
        <taxon>Entelegynae</taxon>
        <taxon>Araneoidea</taxon>
        <taxon>Nephilidae</taxon>
        <taxon>Trichonephila</taxon>
    </lineage>
</organism>
<dbReference type="PROSITE" id="PS50279">
    <property type="entry name" value="BPTI_KUNITZ_2"/>
    <property type="match status" value="4"/>
</dbReference>
<comment type="caution">
    <text evidence="9">The sequence shown here is derived from an EMBL/GenBank/DDBJ whole genome shotgun (WGS) entry which is preliminary data.</text>
</comment>
<dbReference type="SUPFAM" id="SSF57362">
    <property type="entry name" value="BPTI-like"/>
    <property type="match status" value="4"/>
</dbReference>
<accession>A0A8X6HS20</accession>
<dbReference type="Gene3D" id="4.10.410.10">
    <property type="entry name" value="Pancreatic trypsin inhibitor Kunitz domain"/>
    <property type="match status" value="4"/>
</dbReference>
<keyword evidence="3" id="KW-0646">Protease inhibitor</keyword>
<evidence type="ECO:0000313" key="10">
    <source>
        <dbReference type="Proteomes" id="UP000887116"/>
    </source>
</evidence>
<dbReference type="SMART" id="SM00131">
    <property type="entry name" value="KU"/>
    <property type="match status" value="4"/>
</dbReference>
<keyword evidence="4 7" id="KW-0732">Signal</keyword>
<evidence type="ECO:0000313" key="9">
    <source>
        <dbReference type="EMBL" id="GFR27455.1"/>
    </source>
</evidence>
<dbReference type="OrthoDB" id="4473401at2759"/>
<dbReference type="Proteomes" id="UP000887116">
    <property type="component" value="Unassembled WGS sequence"/>
</dbReference>
<dbReference type="Pfam" id="PF00014">
    <property type="entry name" value="Kunitz_BPTI"/>
    <property type="match status" value="4"/>
</dbReference>
<dbReference type="PANTHER" id="PTHR10083:SF374">
    <property type="entry name" value="BPTI_KUNITZ INHIBITOR DOMAIN-CONTAINING PROTEIN"/>
    <property type="match status" value="1"/>
</dbReference>
<sequence length="336" mass="39425">MKFVILLVILLPIVISKRKEMAAVCHAPMKEGIACLSKILMYYYDAEYQLCRPFFFRGCGGNNNRFSSKEECEKECGEEEEEEEEEEKHEDDYVDKCTLPVAKGICHNNIMRYYYDFETGKCKAFIYTGCFGNANNFDTLIDCAEACEDGSGLQRSKQTFENFQRFIFIFKGTFLYINIKRKTRRMKLIVLLVILLPVVTSKRKEMDPVCYEPMKEGKSCLPKVPMYYYDPEYKMCRQFYYGGCWGNKNRFNSIEECEERCGEDEEEEEEKEESHEDDYVDKCTLPMAKGICHRDVMRYYYDFNTNSCKAFIYTGCAGNANNFESILDCEEQCLKE</sequence>
<dbReference type="InterPro" id="IPR050098">
    <property type="entry name" value="TFPI/VKTCI-like"/>
</dbReference>
<comment type="subcellular location">
    <subcellularLocation>
        <location evidence="1">Secreted</location>
    </subcellularLocation>
</comment>
<evidence type="ECO:0000256" key="7">
    <source>
        <dbReference type="SAM" id="SignalP"/>
    </source>
</evidence>
<feature type="domain" description="BPTI/Kunitz inhibitor" evidence="8">
    <location>
        <begin position="283"/>
        <end position="333"/>
    </location>
</feature>
<dbReference type="InterPro" id="IPR036880">
    <property type="entry name" value="Kunitz_BPTI_sf"/>
</dbReference>
<name>A0A8X6HS20_TRICU</name>
<dbReference type="AlphaFoldDB" id="A0A8X6HS20"/>
<dbReference type="FunFam" id="4.10.410.10:FF:000020">
    <property type="entry name" value="Collagen, type VI, alpha 3"/>
    <property type="match status" value="1"/>
</dbReference>
<dbReference type="PANTHER" id="PTHR10083">
    <property type="entry name" value="KUNITZ-TYPE PROTEASE INHIBITOR-RELATED"/>
    <property type="match status" value="1"/>
</dbReference>
<feature type="domain" description="BPTI/Kunitz inhibitor" evidence="8">
    <location>
        <begin position="210"/>
        <end position="261"/>
    </location>
</feature>
<feature type="chain" id="PRO_5036459085" evidence="7">
    <location>
        <begin position="17"/>
        <end position="336"/>
    </location>
</feature>
<feature type="domain" description="BPTI/Kunitz inhibitor" evidence="8">
    <location>
        <begin position="25"/>
        <end position="76"/>
    </location>
</feature>
<dbReference type="InterPro" id="IPR020901">
    <property type="entry name" value="Prtase_inh_Kunz-CS"/>
</dbReference>
<reference evidence="9" key="1">
    <citation type="submission" date="2020-07" db="EMBL/GenBank/DDBJ databases">
        <title>Multicomponent nature underlies the extraordinary mechanical properties of spider dragline silk.</title>
        <authorList>
            <person name="Kono N."/>
            <person name="Nakamura H."/>
            <person name="Mori M."/>
            <person name="Yoshida Y."/>
            <person name="Ohtoshi R."/>
            <person name="Malay A.D."/>
            <person name="Moran D.A.P."/>
            <person name="Tomita M."/>
            <person name="Numata K."/>
            <person name="Arakawa K."/>
        </authorList>
    </citation>
    <scope>NUCLEOTIDE SEQUENCE</scope>
</reference>
<gene>
    <name evidence="9" type="primary">Ppn</name>
    <name evidence="9" type="ORF">TNCT_30211</name>
</gene>
<dbReference type="PROSITE" id="PS00280">
    <property type="entry name" value="BPTI_KUNITZ_1"/>
    <property type="match status" value="3"/>
</dbReference>
<dbReference type="GO" id="GO:0005615">
    <property type="term" value="C:extracellular space"/>
    <property type="evidence" value="ECO:0007669"/>
    <property type="project" value="TreeGrafter"/>
</dbReference>
<evidence type="ECO:0000256" key="2">
    <source>
        <dbReference type="ARBA" id="ARBA00022525"/>
    </source>
</evidence>
<evidence type="ECO:0000256" key="3">
    <source>
        <dbReference type="ARBA" id="ARBA00022690"/>
    </source>
</evidence>
<keyword evidence="2" id="KW-0964">Secreted</keyword>
<proteinExistence type="predicted"/>
<feature type="signal peptide" evidence="7">
    <location>
        <begin position="1"/>
        <end position="16"/>
    </location>
</feature>
<dbReference type="InterPro" id="IPR002223">
    <property type="entry name" value="Kunitz_BPTI"/>
</dbReference>
<evidence type="ECO:0000259" key="8">
    <source>
        <dbReference type="PROSITE" id="PS50279"/>
    </source>
</evidence>
<dbReference type="EMBL" id="BMAO01008915">
    <property type="protein sequence ID" value="GFR27455.1"/>
    <property type="molecule type" value="Genomic_DNA"/>
</dbReference>
<evidence type="ECO:0000256" key="6">
    <source>
        <dbReference type="ARBA" id="ARBA00023157"/>
    </source>
</evidence>